<dbReference type="RefSeq" id="WP_146982997.1">
    <property type="nucleotide sequence ID" value="NZ_VOSM01000014.1"/>
</dbReference>
<dbReference type="EMBL" id="VOSM01000014">
    <property type="protein sequence ID" value="TXD34266.1"/>
    <property type="molecule type" value="Genomic_DNA"/>
</dbReference>
<gene>
    <name evidence="2" type="ORF">FRC98_18910</name>
</gene>
<evidence type="ECO:0000256" key="1">
    <source>
        <dbReference type="SAM" id="SignalP"/>
    </source>
</evidence>
<accession>A0A5C6X5E6</accession>
<keyword evidence="1" id="KW-0732">Signal</keyword>
<proteinExistence type="predicted"/>
<organism evidence="2 3">
    <name type="scientific">Lujinxingia vulgaris</name>
    <dbReference type="NCBI Taxonomy" id="2600176"/>
    <lineage>
        <taxon>Bacteria</taxon>
        <taxon>Deltaproteobacteria</taxon>
        <taxon>Bradymonadales</taxon>
        <taxon>Lujinxingiaceae</taxon>
        <taxon>Lujinxingia</taxon>
    </lineage>
</organism>
<comment type="caution">
    <text evidence="2">The sequence shown here is derived from an EMBL/GenBank/DDBJ whole genome shotgun (WGS) entry which is preliminary data.</text>
</comment>
<evidence type="ECO:0000313" key="2">
    <source>
        <dbReference type="EMBL" id="TXD34266.1"/>
    </source>
</evidence>
<sequence length="466" mass="50915">MTGVSMRGVVRLGSRAMVALLAVGAMSSCAAVGASPESSVWRAGESAAYGAEGAASKQEEAAAEVQRGQYRALWELSCEAADEAFRDHSCIIRDTLELEDGTVIVAGNYRGNVRFAGEVLKGGTMPRAVIARLTGDGELMWVRHFGQGWHNEFHGLAPGDGERFYVSGIGANGFHPEFEHIPDPDHIAASVRGFVGTFTLDGEWAGIRALHRWPSQIAGDEGDLRVYFSSERVVRYSPELEVLEDVAFELEEGASFDVAELVGKDAIWRIHGERREGGVERLATLYHGSEPQFEVVLPGMPSHPRVAVDQEGALTLAGVSHPYEAYSDDYRIHWARVSMDGEVVWSAGDALRFPMEGYRPRVLGVRVAEERVITLVYHGAELEMLGQAFRSSESENAPSGVVRVIHDARTGRLLRIESPESDCLGSMIFTRPDYRGYRGKSALISANRSACHPTPARLFKLSEPGE</sequence>
<dbReference type="Proteomes" id="UP000321412">
    <property type="component" value="Unassembled WGS sequence"/>
</dbReference>
<dbReference type="AlphaFoldDB" id="A0A5C6X5E6"/>
<reference evidence="2 3" key="1">
    <citation type="submission" date="2019-08" db="EMBL/GenBank/DDBJ databases">
        <title>Bradymonadales sp. TMQ4.</title>
        <authorList>
            <person name="Liang Q."/>
        </authorList>
    </citation>
    <scope>NUCLEOTIDE SEQUENCE [LARGE SCALE GENOMIC DNA]</scope>
    <source>
        <strain evidence="2 3">TMQ4</strain>
    </source>
</reference>
<name>A0A5C6X5E6_9DELT</name>
<feature type="chain" id="PRO_5023005275" evidence="1">
    <location>
        <begin position="31"/>
        <end position="466"/>
    </location>
</feature>
<protein>
    <submittedName>
        <fullName evidence="2">Uncharacterized protein</fullName>
    </submittedName>
</protein>
<dbReference type="PROSITE" id="PS51257">
    <property type="entry name" value="PROKAR_LIPOPROTEIN"/>
    <property type="match status" value="1"/>
</dbReference>
<evidence type="ECO:0000313" key="3">
    <source>
        <dbReference type="Proteomes" id="UP000321412"/>
    </source>
</evidence>
<keyword evidence="3" id="KW-1185">Reference proteome</keyword>
<feature type="signal peptide" evidence="1">
    <location>
        <begin position="1"/>
        <end position="30"/>
    </location>
</feature>